<accession>A0ABQ2RNJ1</accession>
<sequence>MRRTPFVSLTIRNFTGPANRPCQSHVRNPQGRPAMNTQWLPLPIAGGGWEGVSMNGVTEDVFHAVPLRHLKSVRTIAETVGRPGRAALAGMCRA</sequence>
<keyword evidence="2" id="KW-1185">Reference proteome</keyword>
<evidence type="ECO:0000313" key="1">
    <source>
        <dbReference type="EMBL" id="GGR50397.1"/>
    </source>
</evidence>
<name>A0ABQ2RNJ1_9DEIO</name>
<dbReference type="EMBL" id="BMQM01000004">
    <property type="protein sequence ID" value="GGR50397.1"/>
    <property type="molecule type" value="Genomic_DNA"/>
</dbReference>
<reference evidence="2" key="1">
    <citation type="journal article" date="2019" name="Int. J. Syst. Evol. Microbiol.">
        <title>The Global Catalogue of Microorganisms (GCM) 10K type strain sequencing project: providing services to taxonomists for standard genome sequencing and annotation.</title>
        <authorList>
            <consortium name="The Broad Institute Genomics Platform"/>
            <consortium name="The Broad Institute Genome Sequencing Center for Infectious Disease"/>
            <person name="Wu L."/>
            <person name="Ma J."/>
        </authorList>
    </citation>
    <scope>NUCLEOTIDE SEQUENCE [LARGE SCALE GENOMIC DNA]</scope>
    <source>
        <strain evidence="2">JCM 31404</strain>
    </source>
</reference>
<organism evidence="1 2">
    <name type="scientific">Deinococcus seoulensis</name>
    <dbReference type="NCBI Taxonomy" id="1837379"/>
    <lineage>
        <taxon>Bacteria</taxon>
        <taxon>Thermotogati</taxon>
        <taxon>Deinococcota</taxon>
        <taxon>Deinococci</taxon>
        <taxon>Deinococcales</taxon>
        <taxon>Deinococcaceae</taxon>
        <taxon>Deinococcus</taxon>
    </lineage>
</organism>
<evidence type="ECO:0000313" key="2">
    <source>
        <dbReference type="Proteomes" id="UP000634308"/>
    </source>
</evidence>
<comment type="caution">
    <text evidence="1">The sequence shown here is derived from an EMBL/GenBank/DDBJ whole genome shotgun (WGS) entry which is preliminary data.</text>
</comment>
<gene>
    <name evidence="1" type="ORF">GCM10008959_09480</name>
</gene>
<dbReference type="Proteomes" id="UP000634308">
    <property type="component" value="Unassembled WGS sequence"/>
</dbReference>
<protein>
    <submittedName>
        <fullName evidence="1">Uncharacterized protein</fullName>
    </submittedName>
</protein>
<proteinExistence type="predicted"/>